<dbReference type="Pfam" id="PF13411">
    <property type="entry name" value="MerR_1"/>
    <property type="match status" value="1"/>
</dbReference>
<organism evidence="2">
    <name type="scientific">freshwater metagenome</name>
    <dbReference type="NCBI Taxonomy" id="449393"/>
    <lineage>
        <taxon>unclassified sequences</taxon>
        <taxon>metagenomes</taxon>
        <taxon>ecological metagenomes</taxon>
    </lineage>
</organism>
<evidence type="ECO:0000259" key="1">
    <source>
        <dbReference type="Pfam" id="PF13411"/>
    </source>
</evidence>
<gene>
    <name evidence="2" type="ORF">UFOPK4057_00281</name>
</gene>
<reference evidence="2" key="1">
    <citation type="submission" date="2020-05" db="EMBL/GenBank/DDBJ databases">
        <authorList>
            <person name="Chiriac C."/>
            <person name="Salcher M."/>
            <person name="Ghai R."/>
            <person name="Kavagutti S V."/>
        </authorList>
    </citation>
    <scope>NUCLEOTIDE SEQUENCE</scope>
</reference>
<sequence length="187" mass="20699">MGLGIITVILLVVLLSSYQYYGCMSELLTIEELLTAVHEATAHLAVGDERVAQQFTERNVRYYVTLGVVRPPLRAGGKSMWTTDHVKDLVRVRRAQSAGQSLKKIGPPPMRDEIPTWKVANVGAHRAIVVNSMMKPAAQADGWAFQISHNIQLSGFTHRLPTQEEIQRVTTALSALISFTDESSTEQ</sequence>
<dbReference type="InterPro" id="IPR009061">
    <property type="entry name" value="DNA-bd_dom_put_sf"/>
</dbReference>
<dbReference type="EMBL" id="CAFBPC010000043">
    <property type="protein sequence ID" value="CAB5000580.1"/>
    <property type="molecule type" value="Genomic_DNA"/>
</dbReference>
<accession>A0A6J7P4H0</accession>
<dbReference type="Gene3D" id="1.10.1660.10">
    <property type="match status" value="1"/>
</dbReference>
<dbReference type="SUPFAM" id="SSF46955">
    <property type="entry name" value="Putative DNA-binding domain"/>
    <property type="match status" value="1"/>
</dbReference>
<feature type="domain" description="HTH merR-type" evidence="1">
    <location>
        <begin position="55"/>
        <end position="105"/>
    </location>
</feature>
<dbReference type="GO" id="GO:0003677">
    <property type="term" value="F:DNA binding"/>
    <property type="evidence" value="ECO:0007669"/>
    <property type="project" value="InterPro"/>
</dbReference>
<dbReference type="AlphaFoldDB" id="A0A6J7P4H0"/>
<dbReference type="GO" id="GO:0006355">
    <property type="term" value="P:regulation of DNA-templated transcription"/>
    <property type="evidence" value="ECO:0007669"/>
    <property type="project" value="InterPro"/>
</dbReference>
<name>A0A6J7P4H0_9ZZZZ</name>
<evidence type="ECO:0000313" key="2">
    <source>
        <dbReference type="EMBL" id="CAB5000580.1"/>
    </source>
</evidence>
<dbReference type="InterPro" id="IPR000551">
    <property type="entry name" value="MerR-type_HTH_dom"/>
</dbReference>
<protein>
    <submittedName>
        <fullName evidence="2">Unannotated protein</fullName>
    </submittedName>
</protein>
<proteinExistence type="predicted"/>